<reference evidence="2 3" key="1">
    <citation type="journal article" date="2013" name="Genome Announc.">
        <title>Draft Genome Sequence of Methylophaga lonarensis MPLT, a Haloalkaliphilic (Non-Methane-Utilizing) Methylotroph.</title>
        <authorList>
            <person name="Shetty S.A."/>
            <person name="Marathe N.P."/>
            <person name="Munot H."/>
            <person name="Antony C.P."/>
            <person name="Dhotre D.P."/>
            <person name="Murrell J.C."/>
            <person name="Shouche Y.S."/>
        </authorList>
    </citation>
    <scope>NUCLEOTIDE SEQUENCE [LARGE SCALE GENOMIC DNA]</scope>
    <source>
        <strain evidence="2 3">MPL</strain>
    </source>
</reference>
<sequence length="138" mass="15210">MEILLIGAVAMIAALILSAWLMTFARWFPIKGIDGDFLVDYKTMIRAHIDYALMALFSLGFYGSAVGAGIALPVIACWCVAIGGFTNPTIFVVAAFDPDFWNKKRWKIFSAVSFVITTVGFVWIAYTLLQFSLGRLLG</sequence>
<evidence type="ECO:0000256" key="1">
    <source>
        <dbReference type="SAM" id="Phobius"/>
    </source>
</evidence>
<dbReference type="PATRIC" id="fig|1286106.3.peg.2016"/>
<proteinExistence type="predicted"/>
<evidence type="ECO:0000313" key="2">
    <source>
        <dbReference type="EMBL" id="EMR12448.1"/>
    </source>
</evidence>
<dbReference type="RefSeq" id="WP_009726986.1">
    <property type="nucleotide sequence ID" value="NZ_APHR01000055.1"/>
</dbReference>
<feature type="transmembrane region" description="Helical" evidence="1">
    <location>
        <begin position="108"/>
        <end position="129"/>
    </location>
</feature>
<feature type="transmembrane region" description="Helical" evidence="1">
    <location>
        <begin position="49"/>
        <end position="65"/>
    </location>
</feature>
<dbReference type="AlphaFoldDB" id="M7NUI8"/>
<feature type="transmembrane region" description="Helical" evidence="1">
    <location>
        <begin position="6"/>
        <end position="28"/>
    </location>
</feature>
<dbReference type="Proteomes" id="UP000012019">
    <property type="component" value="Unassembled WGS sequence"/>
</dbReference>
<evidence type="ECO:0000313" key="3">
    <source>
        <dbReference type="Proteomes" id="UP000012019"/>
    </source>
</evidence>
<gene>
    <name evidence="2" type="ORF">MPL1_10082</name>
</gene>
<name>M7NUI8_9GAMM</name>
<keyword evidence="1" id="KW-1133">Transmembrane helix</keyword>
<keyword evidence="1" id="KW-0812">Transmembrane</keyword>
<organism evidence="2 3">
    <name type="scientific">Methylophaga lonarensis MPL</name>
    <dbReference type="NCBI Taxonomy" id="1286106"/>
    <lineage>
        <taxon>Bacteria</taxon>
        <taxon>Pseudomonadati</taxon>
        <taxon>Pseudomonadota</taxon>
        <taxon>Gammaproteobacteria</taxon>
        <taxon>Thiotrichales</taxon>
        <taxon>Piscirickettsiaceae</taxon>
        <taxon>Methylophaga</taxon>
    </lineage>
</organism>
<keyword evidence="1" id="KW-0472">Membrane</keyword>
<dbReference type="STRING" id="1286106.MPL1_10082"/>
<dbReference type="EMBL" id="APHR01000055">
    <property type="protein sequence ID" value="EMR12448.1"/>
    <property type="molecule type" value="Genomic_DNA"/>
</dbReference>
<evidence type="ECO:0008006" key="4">
    <source>
        <dbReference type="Google" id="ProtNLM"/>
    </source>
</evidence>
<dbReference type="OrthoDB" id="8449465at2"/>
<keyword evidence="3" id="KW-1185">Reference proteome</keyword>
<dbReference type="eggNOG" id="ENOG502ZT04">
    <property type="taxonomic scope" value="Bacteria"/>
</dbReference>
<feature type="transmembrane region" description="Helical" evidence="1">
    <location>
        <begin position="71"/>
        <end position="96"/>
    </location>
</feature>
<accession>M7NUI8</accession>
<protein>
    <recommendedName>
        <fullName evidence="4">Transmembrane protein</fullName>
    </recommendedName>
</protein>
<comment type="caution">
    <text evidence="2">The sequence shown here is derived from an EMBL/GenBank/DDBJ whole genome shotgun (WGS) entry which is preliminary data.</text>
</comment>